<dbReference type="AlphaFoldDB" id="A0A8X6L301"/>
<reference evidence="1" key="1">
    <citation type="submission" date="2020-07" db="EMBL/GenBank/DDBJ databases">
        <title>Multicomponent nature underlies the extraordinary mechanical properties of spider dragline silk.</title>
        <authorList>
            <person name="Kono N."/>
            <person name="Nakamura H."/>
            <person name="Mori M."/>
            <person name="Yoshida Y."/>
            <person name="Ohtoshi R."/>
            <person name="Malay A.D."/>
            <person name="Moran D.A.P."/>
            <person name="Tomita M."/>
            <person name="Numata K."/>
            <person name="Arakawa K."/>
        </authorList>
    </citation>
    <scope>NUCLEOTIDE SEQUENCE</scope>
</reference>
<gene>
    <name evidence="1" type="ORF">TNCT_717391</name>
</gene>
<dbReference type="EMBL" id="BMAO01034036">
    <property type="protein sequence ID" value="GFQ93606.1"/>
    <property type="molecule type" value="Genomic_DNA"/>
</dbReference>
<sequence>MLSPEMTSFENIFQFRIKERVTGTEVKRIGWGTTGMPSEVKILLRGRQSDMGHCGDGEHPFVCNVWCHANELSSEPFKGFFIKHLIDSLPKRNKCFVGDFSFVTKKKNQH</sequence>
<evidence type="ECO:0000313" key="1">
    <source>
        <dbReference type="EMBL" id="GFQ93606.1"/>
    </source>
</evidence>
<evidence type="ECO:0000313" key="2">
    <source>
        <dbReference type="Proteomes" id="UP000887116"/>
    </source>
</evidence>
<accession>A0A8X6L301</accession>
<protein>
    <submittedName>
        <fullName evidence="1">Uncharacterized protein</fullName>
    </submittedName>
</protein>
<comment type="caution">
    <text evidence="1">The sequence shown here is derived from an EMBL/GenBank/DDBJ whole genome shotgun (WGS) entry which is preliminary data.</text>
</comment>
<organism evidence="1 2">
    <name type="scientific">Trichonephila clavata</name>
    <name type="common">Joro spider</name>
    <name type="synonym">Nephila clavata</name>
    <dbReference type="NCBI Taxonomy" id="2740835"/>
    <lineage>
        <taxon>Eukaryota</taxon>
        <taxon>Metazoa</taxon>
        <taxon>Ecdysozoa</taxon>
        <taxon>Arthropoda</taxon>
        <taxon>Chelicerata</taxon>
        <taxon>Arachnida</taxon>
        <taxon>Araneae</taxon>
        <taxon>Araneomorphae</taxon>
        <taxon>Entelegynae</taxon>
        <taxon>Araneoidea</taxon>
        <taxon>Nephilidae</taxon>
        <taxon>Trichonephila</taxon>
    </lineage>
</organism>
<name>A0A8X6L301_TRICU</name>
<keyword evidence="2" id="KW-1185">Reference proteome</keyword>
<dbReference type="Proteomes" id="UP000887116">
    <property type="component" value="Unassembled WGS sequence"/>
</dbReference>
<proteinExistence type="predicted"/>